<organism evidence="17 18">
    <name type="scientific">Thioclava kandeliae</name>
    <dbReference type="NCBI Taxonomy" id="3070818"/>
    <lineage>
        <taxon>Bacteria</taxon>
        <taxon>Pseudomonadati</taxon>
        <taxon>Pseudomonadota</taxon>
        <taxon>Alphaproteobacteria</taxon>
        <taxon>Rhodobacterales</taxon>
        <taxon>Paracoccaceae</taxon>
        <taxon>Thioclava</taxon>
    </lineage>
</organism>
<evidence type="ECO:0000256" key="14">
    <source>
        <dbReference type="ARBA" id="ARBA00023004"/>
    </source>
</evidence>
<comment type="pathway">
    <text evidence="4">Carbohydrate metabolism; tricarboxylic acid cycle.</text>
</comment>
<dbReference type="EMBL" id="JAYWLC010000002">
    <property type="protein sequence ID" value="MER5170910.1"/>
    <property type="molecule type" value="Genomic_DNA"/>
</dbReference>
<keyword evidence="14" id="KW-0408">Iron</keyword>
<dbReference type="Proteomes" id="UP001438953">
    <property type="component" value="Unassembled WGS sequence"/>
</dbReference>
<keyword evidence="15 16" id="KW-0472">Membrane</keyword>
<reference evidence="17 18" key="2">
    <citation type="submission" date="2024-06" db="EMBL/GenBank/DDBJ databases">
        <title>Thioclava kandeliae sp. nov. from a rhizosphere soil sample of Kandelia candel in a mangrove.</title>
        <authorList>
            <person name="Mu T."/>
        </authorList>
    </citation>
    <scope>NUCLEOTIDE SEQUENCE [LARGE SCALE GENOMIC DNA]</scope>
    <source>
        <strain evidence="17 18">CPCC 100088</strain>
    </source>
</reference>
<comment type="subcellular location">
    <subcellularLocation>
        <location evidence="3">Membrane</location>
        <topology evidence="3">Multi-pass membrane protein</topology>
    </subcellularLocation>
</comment>
<evidence type="ECO:0000256" key="5">
    <source>
        <dbReference type="ARBA" id="ARBA00011558"/>
    </source>
</evidence>
<proteinExistence type="predicted"/>
<dbReference type="Pfam" id="PF01127">
    <property type="entry name" value="Sdh_cyt"/>
    <property type="match status" value="1"/>
</dbReference>
<gene>
    <name evidence="17" type="primary">sdhD</name>
    <name evidence="17" type="ORF">VSX56_03900</name>
</gene>
<dbReference type="SUPFAM" id="SSF81343">
    <property type="entry name" value="Fumarate reductase respiratory complex transmembrane subunits"/>
    <property type="match status" value="1"/>
</dbReference>
<evidence type="ECO:0000256" key="1">
    <source>
        <dbReference type="ARBA" id="ARBA00001971"/>
    </source>
</evidence>
<evidence type="ECO:0000256" key="11">
    <source>
        <dbReference type="ARBA" id="ARBA00022723"/>
    </source>
</evidence>
<evidence type="ECO:0000256" key="4">
    <source>
        <dbReference type="ARBA" id="ARBA00005163"/>
    </source>
</evidence>
<feature type="transmembrane region" description="Helical" evidence="16">
    <location>
        <begin position="55"/>
        <end position="77"/>
    </location>
</feature>
<feature type="transmembrane region" description="Helical" evidence="16">
    <location>
        <begin position="98"/>
        <end position="118"/>
    </location>
</feature>
<reference evidence="17 18" key="1">
    <citation type="submission" date="2024-01" db="EMBL/GenBank/DDBJ databases">
        <authorList>
            <person name="Deng Y."/>
            <person name="Su J."/>
        </authorList>
    </citation>
    <scope>NUCLEOTIDE SEQUENCE [LARGE SCALE GENOMIC DNA]</scope>
    <source>
        <strain evidence="17 18">CPCC 100088</strain>
    </source>
</reference>
<evidence type="ECO:0000256" key="3">
    <source>
        <dbReference type="ARBA" id="ARBA00004141"/>
    </source>
</evidence>
<evidence type="ECO:0000256" key="8">
    <source>
        <dbReference type="ARBA" id="ARBA00022532"/>
    </source>
</evidence>
<comment type="function">
    <text evidence="2">Membrane-anchoring subunit of succinate dehydrogenase (SDH).</text>
</comment>
<dbReference type="RefSeq" id="WP_339113483.1">
    <property type="nucleotide sequence ID" value="NZ_JAYWLC010000002.1"/>
</dbReference>
<keyword evidence="9" id="KW-0349">Heme</keyword>
<sequence>MRYLTDRKRAVGKGASGTGTEHHWYMTVSAWALVFLVPCFIFIFGSALGKSQAEVIATFSHPFPAIITALTFFVGLRHFAKGAQTMIEDYWQGMTRKIAVLFVQGLSYFLIACVLYALGRMVLIGLAMGA</sequence>
<evidence type="ECO:0000256" key="9">
    <source>
        <dbReference type="ARBA" id="ARBA00022617"/>
    </source>
</evidence>
<accession>A0ABV1SDF1</accession>
<comment type="caution">
    <text evidence="17">The sequence shown here is derived from an EMBL/GenBank/DDBJ whole genome shotgun (WGS) entry which is preliminary data.</text>
</comment>
<protein>
    <recommendedName>
        <fullName evidence="6">Succinate dehydrogenase hydrophobic membrane anchor subunit</fullName>
    </recommendedName>
</protein>
<evidence type="ECO:0000313" key="18">
    <source>
        <dbReference type="Proteomes" id="UP001438953"/>
    </source>
</evidence>
<dbReference type="CDD" id="cd03495">
    <property type="entry name" value="SQR_TypeC_SdhD_like"/>
    <property type="match status" value="1"/>
</dbReference>
<evidence type="ECO:0000313" key="17">
    <source>
        <dbReference type="EMBL" id="MER5170910.1"/>
    </source>
</evidence>
<evidence type="ECO:0000256" key="7">
    <source>
        <dbReference type="ARBA" id="ARBA00022448"/>
    </source>
</evidence>
<keyword evidence="7" id="KW-0813">Transport</keyword>
<dbReference type="InterPro" id="IPR000701">
    <property type="entry name" value="SuccDH_FuR_B_TM-su"/>
</dbReference>
<comment type="subunit">
    <text evidence="5">Part of an enzyme complex containing four subunits: a flavoprotein, an iron-sulfur protein, plus two membrane-anchoring proteins, SdhC and SdhD.</text>
</comment>
<evidence type="ECO:0000256" key="2">
    <source>
        <dbReference type="ARBA" id="ARBA00004050"/>
    </source>
</evidence>
<keyword evidence="8" id="KW-0816">Tricarboxylic acid cycle</keyword>
<evidence type="ECO:0000256" key="10">
    <source>
        <dbReference type="ARBA" id="ARBA00022692"/>
    </source>
</evidence>
<keyword evidence="12" id="KW-0249">Electron transport</keyword>
<evidence type="ECO:0000256" key="15">
    <source>
        <dbReference type="ARBA" id="ARBA00023136"/>
    </source>
</evidence>
<keyword evidence="10 16" id="KW-0812">Transmembrane</keyword>
<keyword evidence="11" id="KW-0479">Metal-binding</keyword>
<dbReference type="NCBIfam" id="TIGR02968">
    <property type="entry name" value="succ_dehyd_anc"/>
    <property type="match status" value="1"/>
</dbReference>
<evidence type="ECO:0000256" key="12">
    <source>
        <dbReference type="ARBA" id="ARBA00022982"/>
    </source>
</evidence>
<dbReference type="InterPro" id="IPR034804">
    <property type="entry name" value="SQR/QFR_C/D"/>
</dbReference>
<name>A0ABV1SDF1_9RHOB</name>
<keyword evidence="18" id="KW-1185">Reference proteome</keyword>
<feature type="transmembrane region" description="Helical" evidence="16">
    <location>
        <begin position="30"/>
        <end position="49"/>
    </location>
</feature>
<evidence type="ECO:0000256" key="6">
    <source>
        <dbReference type="ARBA" id="ARBA00019425"/>
    </source>
</evidence>
<keyword evidence="13 16" id="KW-1133">Transmembrane helix</keyword>
<dbReference type="Gene3D" id="1.20.1300.10">
    <property type="entry name" value="Fumarate reductase/succinate dehydrogenase, transmembrane subunit"/>
    <property type="match status" value="1"/>
</dbReference>
<comment type="cofactor">
    <cofactor evidence="1">
        <name>heme</name>
        <dbReference type="ChEBI" id="CHEBI:30413"/>
    </cofactor>
</comment>
<evidence type="ECO:0000256" key="16">
    <source>
        <dbReference type="SAM" id="Phobius"/>
    </source>
</evidence>
<dbReference type="InterPro" id="IPR014312">
    <property type="entry name" value="Succ_DH_anchor"/>
</dbReference>
<evidence type="ECO:0000256" key="13">
    <source>
        <dbReference type="ARBA" id="ARBA00022989"/>
    </source>
</evidence>